<dbReference type="Gene3D" id="3.90.850.10">
    <property type="entry name" value="Fumarylacetoacetase-like, C-terminal domain"/>
    <property type="match status" value="1"/>
</dbReference>
<dbReference type="InterPro" id="IPR036663">
    <property type="entry name" value="Fumarylacetoacetase_C_sf"/>
</dbReference>
<dbReference type="EMBL" id="OBQF01000009">
    <property type="protein sequence ID" value="SOC45170.1"/>
    <property type="molecule type" value="Genomic_DNA"/>
</dbReference>
<evidence type="ECO:0000313" key="4">
    <source>
        <dbReference type="Proteomes" id="UP000219412"/>
    </source>
</evidence>
<accession>A0A285UTJ9</accession>
<keyword evidence="4" id="KW-1185">Reference proteome</keyword>
<protein>
    <submittedName>
        <fullName evidence="3">2-oxo-3-hexenedioate decarboxylase</fullName>
    </submittedName>
</protein>
<evidence type="ECO:0000313" key="3">
    <source>
        <dbReference type="EMBL" id="SOC45170.1"/>
    </source>
</evidence>
<dbReference type="GO" id="GO:0005737">
    <property type="term" value="C:cytoplasm"/>
    <property type="evidence" value="ECO:0007669"/>
    <property type="project" value="TreeGrafter"/>
</dbReference>
<evidence type="ECO:0000259" key="2">
    <source>
        <dbReference type="Pfam" id="PF01557"/>
    </source>
</evidence>
<dbReference type="AlphaFoldDB" id="A0A285UTJ9"/>
<evidence type="ECO:0000256" key="1">
    <source>
        <dbReference type="ARBA" id="ARBA00023239"/>
    </source>
</evidence>
<name>A0A285UTJ9_9STAP</name>
<dbReference type="InterPro" id="IPR011234">
    <property type="entry name" value="Fumarylacetoacetase-like_C"/>
</dbReference>
<organism evidence="3 4">
    <name type="scientific">Salinicoccus kekensis</name>
    <dbReference type="NCBI Taxonomy" id="714307"/>
    <lineage>
        <taxon>Bacteria</taxon>
        <taxon>Bacillati</taxon>
        <taxon>Bacillota</taxon>
        <taxon>Bacilli</taxon>
        <taxon>Bacillales</taxon>
        <taxon>Staphylococcaceae</taxon>
        <taxon>Salinicoccus</taxon>
    </lineage>
</organism>
<dbReference type="InterPro" id="IPR050772">
    <property type="entry name" value="Hydratase-Decarb/MhpD_sf"/>
</dbReference>
<reference evidence="4" key="1">
    <citation type="submission" date="2017-08" db="EMBL/GenBank/DDBJ databases">
        <authorList>
            <person name="Varghese N."/>
            <person name="Submissions S."/>
        </authorList>
    </citation>
    <scope>NUCLEOTIDE SEQUENCE [LARGE SCALE GENOMIC DNA]</scope>
    <source>
        <strain evidence="4">DSM 23173</strain>
    </source>
</reference>
<keyword evidence="1" id="KW-0456">Lyase</keyword>
<dbReference type="OrthoDB" id="9792137at2"/>
<dbReference type="GO" id="GO:0008684">
    <property type="term" value="F:2-oxopent-4-enoate hydratase activity"/>
    <property type="evidence" value="ECO:0007669"/>
    <property type="project" value="TreeGrafter"/>
</dbReference>
<dbReference type="SUPFAM" id="SSF56529">
    <property type="entry name" value="FAH"/>
    <property type="match status" value="1"/>
</dbReference>
<dbReference type="Proteomes" id="UP000219412">
    <property type="component" value="Unassembled WGS sequence"/>
</dbReference>
<sequence>MDTGKMKELADYVHQAYKDKKEIKKITSDLYPELTIEEAYVVQQELIRQHIEEGHEILGPKMGLTSEAKMKQMNVDDPIYGYVFRHMVEEGDIDISGYIHPKIEAEIAFVLSEDLGGSDVTAFDVLKATKFIIPAIEIIDSRYENFNFTLADVIADNTSAAGVVFGEKHFNPAEFDLDVIGVNLKINGELKDSGTSAAVLGNPVHSVVRLAKMLSEEGKVIKAGEPVLTGGITAAHLIEKGDHVAVKYSGIGEVSFFVK</sequence>
<dbReference type="PANTHER" id="PTHR30143">
    <property type="entry name" value="ACID HYDRATASE"/>
    <property type="match status" value="1"/>
</dbReference>
<gene>
    <name evidence="3" type="ORF">SAMN05878391_2633</name>
</gene>
<dbReference type="Pfam" id="PF01557">
    <property type="entry name" value="FAA_hydrolase"/>
    <property type="match status" value="1"/>
</dbReference>
<feature type="domain" description="Fumarylacetoacetase-like C-terminal" evidence="2">
    <location>
        <begin position="96"/>
        <end position="255"/>
    </location>
</feature>
<dbReference type="RefSeq" id="WP_097042916.1">
    <property type="nucleotide sequence ID" value="NZ_OBQF01000009.1"/>
</dbReference>
<proteinExistence type="predicted"/>
<dbReference type="PANTHER" id="PTHR30143:SF0">
    <property type="entry name" value="2-KETO-4-PENTENOATE HYDRATASE"/>
    <property type="match status" value="1"/>
</dbReference>